<proteinExistence type="predicted"/>
<reference evidence="2" key="1">
    <citation type="submission" date="2014-02" db="EMBL/GenBank/DDBJ databases">
        <title>The Genome Sequence of Trichophyton rubrum (morphotype fischeri) CBS 288.86.</title>
        <authorList>
            <consortium name="The Broad Institute Genomics Platform"/>
            <person name="Cuomo C.A."/>
            <person name="White T.C."/>
            <person name="Graser Y."/>
            <person name="Martinez-Rossi N."/>
            <person name="Heitman J."/>
            <person name="Young S.K."/>
            <person name="Zeng Q."/>
            <person name="Gargeya S."/>
            <person name="Abouelleil A."/>
            <person name="Alvarado L."/>
            <person name="Chapman S.B."/>
            <person name="Gainer-Dewar J."/>
            <person name="Goldberg J."/>
            <person name="Griggs A."/>
            <person name="Gujja S."/>
            <person name="Hansen M."/>
            <person name="Howarth C."/>
            <person name="Imamovic A."/>
            <person name="Larimer J."/>
            <person name="Martinez D."/>
            <person name="Murphy C."/>
            <person name="Pearson M.D."/>
            <person name="Persinoti G."/>
            <person name="Poon T."/>
            <person name="Priest M."/>
            <person name="Roberts A.D."/>
            <person name="Saif S."/>
            <person name="Shea T.D."/>
            <person name="Sykes S.N."/>
            <person name="Wortman J."/>
            <person name="Nusbaum C."/>
            <person name="Birren B."/>
        </authorList>
    </citation>
    <scope>NUCLEOTIDE SEQUENCE [LARGE SCALE GENOMIC DNA]</scope>
    <source>
        <strain evidence="2">CBS 288.86</strain>
    </source>
</reference>
<dbReference type="Proteomes" id="UP000023758">
    <property type="component" value="Unassembled WGS sequence"/>
</dbReference>
<protein>
    <submittedName>
        <fullName evidence="2">Uncharacterized protein</fullName>
    </submittedName>
</protein>
<feature type="compositionally biased region" description="Basic and acidic residues" evidence="1">
    <location>
        <begin position="28"/>
        <end position="48"/>
    </location>
</feature>
<organism evidence="2">
    <name type="scientific">Trichophyton rubrum CBS 288.86</name>
    <dbReference type="NCBI Taxonomy" id="1215330"/>
    <lineage>
        <taxon>Eukaryota</taxon>
        <taxon>Fungi</taxon>
        <taxon>Dikarya</taxon>
        <taxon>Ascomycota</taxon>
        <taxon>Pezizomycotina</taxon>
        <taxon>Eurotiomycetes</taxon>
        <taxon>Eurotiomycetidae</taxon>
        <taxon>Onygenales</taxon>
        <taxon>Arthrodermataceae</taxon>
        <taxon>Trichophyton</taxon>
    </lineage>
</organism>
<dbReference type="HOGENOM" id="CLU_2160221_0_0_1"/>
<accession>A0A022WFL8</accession>
<evidence type="ECO:0000256" key="1">
    <source>
        <dbReference type="SAM" id="MobiDB-lite"/>
    </source>
</evidence>
<dbReference type="EMBL" id="KK207697">
    <property type="protein sequence ID" value="EZF57137.1"/>
    <property type="molecule type" value="Genomic_DNA"/>
</dbReference>
<name>A0A022WFL8_TRIRU</name>
<feature type="compositionally biased region" description="Polar residues" evidence="1">
    <location>
        <begin position="1"/>
        <end position="14"/>
    </location>
</feature>
<gene>
    <name evidence="2" type="ORF">H103_00549</name>
</gene>
<feature type="compositionally biased region" description="Basic and acidic residues" evidence="1">
    <location>
        <begin position="85"/>
        <end position="94"/>
    </location>
</feature>
<evidence type="ECO:0000313" key="2">
    <source>
        <dbReference type="EMBL" id="EZF57137.1"/>
    </source>
</evidence>
<sequence length="111" mass="12590">MQQGGSRPTSQQPTDRPIIPRYLAEVGPVRDTEMHERRGEGRGREAPHARASKIRLVAFSQELPSMQKRARRRPITSQRPVLRSDACKKTKKEGGWMGGKGKRDDEGRWDG</sequence>
<feature type="region of interest" description="Disordered" evidence="1">
    <location>
        <begin position="1"/>
        <end position="111"/>
    </location>
</feature>
<feature type="compositionally biased region" description="Basic and acidic residues" evidence="1">
    <location>
        <begin position="101"/>
        <end position="111"/>
    </location>
</feature>
<dbReference type="AlphaFoldDB" id="A0A022WFL8"/>